<dbReference type="InterPro" id="IPR024370">
    <property type="entry name" value="PBP_domain"/>
</dbReference>
<evidence type="ECO:0000259" key="3">
    <source>
        <dbReference type="Pfam" id="PF12728"/>
    </source>
</evidence>
<evidence type="ECO:0000256" key="1">
    <source>
        <dbReference type="SAM" id="MobiDB-lite"/>
    </source>
</evidence>
<feature type="region of interest" description="Disordered" evidence="1">
    <location>
        <begin position="62"/>
        <end position="96"/>
    </location>
</feature>
<feature type="domain" description="PBP" evidence="2">
    <location>
        <begin position="150"/>
        <end position="335"/>
    </location>
</feature>
<dbReference type="InterPro" id="IPR041657">
    <property type="entry name" value="HTH_17"/>
</dbReference>
<keyword evidence="5" id="KW-1185">Reference proteome</keyword>
<reference evidence="4 5" key="1">
    <citation type="submission" date="2019-01" db="EMBL/GenBank/DDBJ databases">
        <title>Genome sequencing of strain FW100M-2.</title>
        <authorList>
            <person name="Heo J."/>
            <person name="Kim S.-J."/>
            <person name="Kim J.-S."/>
            <person name="Hong S.-B."/>
            <person name="Kwon S.-W."/>
        </authorList>
    </citation>
    <scope>NUCLEOTIDE SEQUENCE [LARGE SCALE GENOMIC DNA]</scope>
    <source>
        <strain evidence="4 5">FW100M-2</strain>
    </source>
</reference>
<evidence type="ECO:0000313" key="5">
    <source>
        <dbReference type="Proteomes" id="UP000293568"/>
    </source>
</evidence>
<name>A0A4P6EX78_9BACL</name>
<dbReference type="AlphaFoldDB" id="A0A4P6EX78"/>
<evidence type="ECO:0000313" key="4">
    <source>
        <dbReference type="EMBL" id="QAY67255.1"/>
    </source>
</evidence>
<evidence type="ECO:0000259" key="2">
    <source>
        <dbReference type="Pfam" id="PF12727"/>
    </source>
</evidence>
<dbReference type="SUPFAM" id="SSF53850">
    <property type="entry name" value="Periplasmic binding protein-like II"/>
    <property type="match status" value="1"/>
</dbReference>
<dbReference type="EMBL" id="CP035492">
    <property type="protein sequence ID" value="QAY67255.1"/>
    <property type="molecule type" value="Genomic_DNA"/>
</dbReference>
<dbReference type="InterPro" id="IPR010093">
    <property type="entry name" value="SinI_DNA-bd"/>
</dbReference>
<dbReference type="OrthoDB" id="9805928at2"/>
<dbReference type="PANTHER" id="PTHR38431:SF1">
    <property type="entry name" value="BLL2305 PROTEIN"/>
    <property type="match status" value="1"/>
</dbReference>
<proteinExistence type="predicted"/>
<dbReference type="Gene3D" id="3.40.190.10">
    <property type="entry name" value="Periplasmic binding protein-like II"/>
    <property type="match status" value="1"/>
</dbReference>
<protein>
    <submittedName>
        <fullName evidence="4">Helix-turn-helix domain-containing protein</fullName>
    </submittedName>
</protein>
<dbReference type="KEGG" id="pprt:ET464_13460"/>
<sequence>MADNVSYTTDEIAKLLKISKLTVYDLIKKGELLAYRVGKQMRVDASDLEAYKNRSKGLANVPAHMQSQRQHPHTAAHPQLHTQAQPQGGTTAASGTLPVSGSLGGLAAPSAAWSGAAEAYPHPAAEEPASGIARPIVITGQDASLDLLARHIESRTAAFRPLRSFTGSLDSLISMYKGQSDIVSTHLLDGDTGEYNVPFTRKLLVGMPHVVIHMLRRKAGLYVKRGNPFGIRAWSDLARPDIRFVNRERGSGTRVLLDEQLRLLGISPQQIRGYEDEQMNHVGVAAKVASGEADAGAGSEKAAAMVGDVDFIPLAVESYDLVLLRKPDNRLLIETVTGILRSEQFREELQAMSGYDLTGTGGIVYES</sequence>
<dbReference type="RefSeq" id="WP_129441684.1">
    <property type="nucleotide sequence ID" value="NZ_CP035492.1"/>
</dbReference>
<organism evidence="4 5">
    <name type="scientific">Paenibacillus protaetiae</name>
    <dbReference type="NCBI Taxonomy" id="2509456"/>
    <lineage>
        <taxon>Bacteria</taxon>
        <taxon>Bacillati</taxon>
        <taxon>Bacillota</taxon>
        <taxon>Bacilli</taxon>
        <taxon>Bacillales</taxon>
        <taxon>Paenibacillaceae</taxon>
        <taxon>Paenibacillus</taxon>
    </lineage>
</organism>
<dbReference type="PANTHER" id="PTHR38431">
    <property type="entry name" value="BLL2305 PROTEIN"/>
    <property type="match status" value="1"/>
</dbReference>
<dbReference type="NCBIfam" id="TIGR01764">
    <property type="entry name" value="excise"/>
    <property type="match status" value="1"/>
</dbReference>
<feature type="domain" description="Helix-turn-helix" evidence="3">
    <location>
        <begin position="7"/>
        <end position="54"/>
    </location>
</feature>
<dbReference type="Pfam" id="PF12728">
    <property type="entry name" value="HTH_17"/>
    <property type="match status" value="1"/>
</dbReference>
<feature type="compositionally biased region" description="Polar residues" evidence="1">
    <location>
        <begin position="80"/>
        <end position="96"/>
    </location>
</feature>
<dbReference type="Pfam" id="PF12727">
    <property type="entry name" value="PBP_like"/>
    <property type="match status" value="1"/>
</dbReference>
<gene>
    <name evidence="4" type="ORF">ET464_13460</name>
</gene>
<accession>A0A4P6EX78</accession>
<dbReference type="Proteomes" id="UP000293568">
    <property type="component" value="Chromosome"/>
</dbReference>
<dbReference type="GO" id="GO:0003677">
    <property type="term" value="F:DNA binding"/>
    <property type="evidence" value="ECO:0007669"/>
    <property type="project" value="InterPro"/>
</dbReference>